<feature type="domain" description="HMA" evidence="1">
    <location>
        <begin position="1"/>
        <end position="59"/>
    </location>
</feature>
<dbReference type="AlphaFoldDB" id="A0A4Y7IU39"/>
<dbReference type="EMBL" id="CM010716">
    <property type="protein sequence ID" value="RZC51009.1"/>
    <property type="molecule type" value="Genomic_DNA"/>
</dbReference>
<reference evidence="2 3" key="1">
    <citation type="journal article" date="2018" name="Science">
        <title>The opium poppy genome and morphinan production.</title>
        <authorList>
            <person name="Guo L."/>
            <person name="Winzer T."/>
            <person name="Yang X."/>
            <person name="Li Y."/>
            <person name="Ning Z."/>
            <person name="He Z."/>
            <person name="Teodor R."/>
            <person name="Lu Y."/>
            <person name="Bowser T.A."/>
            <person name="Graham I.A."/>
            <person name="Ye K."/>
        </authorList>
    </citation>
    <scope>NUCLEOTIDE SEQUENCE [LARGE SCALE GENOMIC DNA]</scope>
    <source>
        <strain evidence="3">cv. HN1</strain>
        <tissue evidence="2">Leaves</tissue>
    </source>
</reference>
<dbReference type="PROSITE" id="PS50846">
    <property type="entry name" value="HMA_2"/>
    <property type="match status" value="1"/>
</dbReference>
<dbReference type="Gramene" id="RZC51009">
    <property type="protein sequence ID" value="RZC51009"/>
    <property type="gene ID" value="C5167_019437"/>
</dbReference>
<gene>
    <name evidence="2" type="ORF">C5167_019437</name>
</gene>
<dbReference type="InterPro" id="IPR036163">
    <property type="entry name" value="HMA_dom_sf"/>
</dbReference>
<evidence type="ECO:0000259" key="1">
    <source>
        <dbReference type="PROSITE" id="PS50846"/>
    </source>
</evidence>
<dbReference type="Gene3D" id="3.30.70.100">
    <property type="match status" value="1"/>
</dbReference>
<protein>
    <recommendedName>
        <fullName evidence="1">HMA domain-containing protein</fullName>
    </recommendedName>
</protein>
<evidence type="ECO:0000313" key="3">
    <source>
        <dbReference type="Proteomes" id="UP000316621"/>
    </source>
</evidence>
<dbReference type="GO" id="GO:0046872">
    <property type="term" value="F:metal ion binding"/>
    <property type="evidence" value="ECO:0007669"/>
    <property type="project" value="InterPro"/>
</dbReference>
<organism evidence="2 3">
    <name type="scientific">Papaver somniferum</name>
    <name type="common">Opium poppy</name>
    <dbReference type="NCBI Taxonomy" id="3469"/>
    <lineage>
        <taxon>Eukaryota</taxon>
        <taxon>Viridiplantae</taxon>
        <taxon>Streptophyta</taxon>
        <taxon>Embryophyta</taxon>
        <taxon>Tracheophyta</taxon>
        <taxon>Spermatophyta</taxon>
        <taxon>Magnoliopsida</taxon>
        <taxon>Ranunculales</taxon>
        <taxon>Papaveraceae</taxon>
        <taxon>Papaveroideae</taxon>
        <taxon>Papaver</taxon>
    </lineage>
</organism>
<dbReference type="Pfam" id="PF00403">
    <property type="entry name" value="HMA"/>
    <property type="match status" value="1"/>
</dbReference>
<keyword evidence="3" id="KW-1185">Reference proteome</keyword>
<accession>A0A4Y7IU39</accession>
<proteinExistence type="predicted"/>
<dbReference type="InterPro" id="IPR006121">
    <property type="entry name" value="HMA_dom"/>
</dbReference>
<dbReference type="Proteomes" id="UP000316621">
    <property type="component" value="Chromosome 2"/>
</dbReference>
<name>A0A4Y7IU39_PAPSO</name>
<sequence length="81" mass="8828">MKVGMKTPEDKIDIMKVVAKLKGVEHVTLDGERQKPTVIGEVNPCLIAKKVGKSGKGKSVDLLEVKTGRSIQEHSLIKTSF</sequence>
<dbReference type="SUPFAM" id="SSF55008">
    <property type="entry name" value="HMA, heavy metal-associated domain"/>
    <property type="match status" value="1"/>
</dbReference>
<evidence type="ECO:0000313" key="2">
    <source>
        <dbReference type="EMBL" id="RZC51009.1"/>
    </source>
</evidence>